<reference evidence="1 2" key="1">
    <citation type="journal article" date="2019" name="Sci. Rep.">
        <title>Orb-weaving spider Araneus ventricosus genome elucidates the spidroin gene catalogue.</title>
        <authorList>
            <person name="Kono N."/>
            <person name="Nakamura H."/>
            <person name="Ohtoshi R."/>
            <person name="Moran D.A.P."/>
            <person name="Shinohara A."/>
            <person name="Yoshida Y."/>
            <person name="Fujiwara M."/>
            <person name="Mori M."/>
            <person name="Tomita M."/>
            <person name="Arakawa K."/>
        </authorList>
    </citation>
    <scope>NUCLEOTIDE SEQUENCE [LARGE SCALE GENOMIC DNA]</scope>
</reference>
<comment type="caution">
    <text evidence="1">The sequence shown here is derived from an EMBL/GenBank/DDBJ whole genome shotgun (WGS) entry which is preliminary data.</text>
</comment>
<organism evidence="1 2">
    <name type="scientific">Araneus ventricosus</name>
    <name type="common">Orbweaver spider</name>
    <name type="synonym">Epeira ventricosa</name>
    <dbReference type="NCBI Taxonomy" id="182803"/>
    <lineage>
        <taxon>Eukaryota</taxon>
        <taxon>Metazoa</taxon>
        <taxon>Ecdysozoa</taxon>
        <taxon>Arthropoda</taxon>
        <taxon>Chelicerata</taxon>
        <taxon>Arachnida</taxon>
        <taxon>Araneae</taxon>
        <taxon>Araneomorphae</taxon>
        <taxon>Entelegynae</taxon>
        <taxon>Araneoidea</taxon>
        <taxon>Araneidae</taxon>
        <taxon>Araneus</taxon>
    </lineage>
</organism>
<evidence type="ECO:0000313" key="2">
    <source>
        <dbReference type="Proteomes" id="UP000499080"/>
    </source>
</evidence>
<proteinExistence type="predicted"/>
<dbReference type="Proteomes" id="UP000499080">
    <property type="component" value="Unassembled WGS sequence"/>
</dbReference>
<dbReference type="AlphaFoldDB" id="A0A4Y2JC59"/>
<sequence length="93" mass="10719">MMRTTPELEHPFQNPAPHQLEGIWHPTYDLACVGSIDLADLQIIVFRAWDPAALSRNLANGPSLSNNYVGIRRRDPFAHHRRSYHFCNSLHMQ</sequence>
<name>A0A4Y2JC59_ARAVE</name>
<accession>A0A4Y2JC59</accession>
<gene>
    <name evidence="1" type="ORF">AVEN_263116_1</name>
</gene>
<dbReference type="EMBL" id="BGPR01003417">
    <property type="protein sequence ID" value="GBM87883.1"/>
    <property type="molecule type" value="Genomic_DNA"/>
</dbReference>
<evidence type="ECO:0000313" key="1">
    <source>
        <dbReference type="EMBL" id="GBM87883.1"/>
    </source>
</evidence>
<keyword evidence="2" id="KW-1185">Reference proteome</keyword>
<protein>
    <submittedName>
        <fullName evidence="1">Uncharacterized protein</fullName>
    </submittedName>
</protein>